<evidence type="ECO:0000256" key="1">
    <source>
        <dbReference type="SAM" id="MobiDB-lite"/>
    </source>
</evidence>
<name>A0A9W6NYA8_9PSEU</name>
<organism evidence="2 3">
    <name type="scientific">Pseudonocardia halophobica</name>
    <dbReference type="NCBI Taxonomy" id="29401"/>
    <lineage>
        <taxon>Bacteria</taxon>
        <taxon>Bacillati</taxon>
        <taxon>Actinomycetota</taxon>
        <taxon>Actinomycetes</taxon>
        <taxon>Pseudonocardiales</taxon>
        <taxon>Pseudonocardiaceae</taxon>
        <taxon>Pseudonocardia</taxon>
    </lineage>
</organism>
<dbReference type="EMBL" id="BSFQ01000023">
    <property type="protein sequence ID" value="GLL13603.1"/>
    <property type="molecule type" value="Genomic_DNA"/>
</dbReference>
<sequence>MAPVARGIGGTRCSAAGAAGAADATRQRESALRVAEDEPAEPHRNYETPTSSGVAPMVTCQMNPLMPVRARPTMGVFISQCLRRSRDGLGVGDEATDVVVKADPVAAHELAGEADGLANPKRW</sequence>
<feature type="region of interest" description="Disordered" evidence="1">
    <location>
        <begin position="1"/>
        <end position="56"/>
    </location>
</feature>
<reference evidence="2" key="2">
    <citation type="submission" date="2023-01" db="EMBL/GenBank/DDBJ databases">
        <authorList>
            <person name="Sun Q."/>
            <person name="Evtushenko L."/>
        </authorList>
    </citation>
    <scope>NUCLEOTIDE SEQUENCE</scope>
    <source>
        <strain evidence="2">VKM Ac-1069</strain>
    </source>
</reference>
<keyword evidence="3" id="KW-1185">Reference proteome</keyword>
<feature type="compositionally biased region" description="Basic and acidic residues" evidence="1">
    <location>
        <begin position="25"/>
        <end position="46"/>
    </location>
</feature>
<dbReference type="Proteomes" id="UP001143463">
    <property type="component" value="Unassembled WGS sequence"/>
</dbReference>
<evidence type="ECO:0000313" key="2">
    <source>
        <dbReference type="EMBL" id="GLL13603.1"/>
    </source>
</evidence>
<proteinExistence type="predicted"/>
<reference evidence="2" key="1">
    <citation type="journal article" date="2014" name="Int. J. Syst. Evol. Microbiol.">
        <title>Complete genome sequence of Corynebacterium casei LMG S-19264T (=DSM 44701T), isolated from a smear-ripened cheese.</title>
        <authorList>
            <consortium name="US DOE Joint Genome Institute (JGI-PGF)"/>
            <person name="Walter F."/>
            <person name="Albersmeier A."/>
            <person name="Kalinowski J."/>
            <person name="Ruckert C."/>
        </authorList>
    </citation>
    <scope>NUCLEOTIDE SEQUENCE</scope>
    <source>
        <strain evidence="2">VKM Ac-1069</strain>
    </source>
</reference>
<gene>
    <name evidence="2" type="ORF">GCM10017577_47470</name>
</gene>
<evidence type="ECO:0000313" key="3">
    <source>
        <dbReference type="Proteomes" id="UP001143463"/>
    </source>
</evidence>
<dbReference type="AlphaFoldDB" id="A0A9W6NYA8"/>
<comment type="caution">
    <text evidence="2">The sequence shown here is derived from an EMBL/GenBank/DDBJ whole genome shotgun (WGS) entry which is preliminary data.</text>
</comment>
<feature type="compositionally biased region" description="Low complexity" evidence="1">
    <location>
        <begin position="15"/>
        <end position="24"/>
    </location>
</feature>
<accession>A0A9W6NYA8</accession>
<protein>
    <submittedName>
        <fullName evidence="2">Uncharacterized protein</fullName>
    </submittedName>
</protein>